<gene>
    <name evidence="2" type="ORF">FNU76_22045</name>
</gene>
<sequence length="509" mass="53494">MIIPPAVSAPAAIPSTNAVPMLSPTDGTVFAPIEPLFDDGGASIVDLSRLGRLESAASVIESLAQPAVLSSSIQPVGVTPELAGLDPQASPLDRTAASAADPLTELLPAAQRFVEAFNDLQTQSLADADGAIAYAPRAPVERRGTEPLDRLPFEPEGLDGVGANAQRQAEQPALARLAELGIVVQEPLDAQSTATQLGLDIPTLRSALQNNPQATSAALAESAQVISQLAADAADENRRTSRLEAESAAQETIQQADLFADTARQNDLEANDANALLQRQIADNALNAALQQRDALSEPAPVRPDETDSLPVSNRNPAAEPDVIAAQRAQAELAASRLPSDNTILPRTLQADNAAAQTPEAPQADEPQTDRRFDRQGERVSDTNSPLPAERQAITRVQQPAEVQVSEGVERRPPLGAADFNRNQLLAGDPAIAAAVAAFHLGERGFLASGQARVMARQIGADRAVVPVVPTQAVELDLQNNERERSQQLVTWQWRSAGQAVAGTGLTAA</sequence>
<feature type="region of interest" description="Disordered" evidence="1">
    <location>
        <begin position="295"/>
        <end position="317"/>
    </location>
</feature>
<feature type="region of interest" description="Disordered" evidence="1">
    <location>
        <begin position="354"/>
        <end position="409"/>
    </location>
</feature>
<protein>
    <submittedName>
        <fullName evidence="2">Uncharacterized protein</fullName>
    </submittedName>
</protein>
<accession>A0A516SKY7</accession>
<feature type="compositionally biased region" description="Basic and acidic residues" evidence="1">
    <location>
        <begin position="368"/>
        <end position="381"/>
    </location>
</feature>
<dbReference type="Proteomes" id="UP000317550">
    <property type="component" value="Chromosome"/>
</dbReference>
<proteinExistence type="predicted"/>
<dbReference type="RefSeq" id="WP_144280199.1">
    <property type="nucleotide sequence ID" value="NZ_CP041730.1"/>
</dbReference>
<dbReference type="AlphaFoldDB" id="A0A516SKY7"/>
<evidence type="ECO:0000256" key="1">
    <source>
        <dbReference type="SAM" id="MobiDB-lite"/>
    </source>
</evidence>
<keyword evidence="3" id="KW-1185">Reference proteome</keyword>
<dbReference type="EMBL" id="CP041730">
    <property type="protein sequence ID" value="QDQ28816.1"/>
    <property type="molecule type" value="Genomic_DNA"/>
</dbReference>
<name>A0A516SKY7_9NEIS</name>
<dbReference type="KEGG" id="cari:FNU76_22045"/>
<reference evidence="3" key="1">
    <citation type="submission" date="2019-07" db="EMBL/GenBank/DDBJ databases">
        <title>Chitinimonas sp. nov., isolated from Ny-Alesund, arctica soil.</title>
        <authorList>
            <person name="Xu Q."/>
            <person name="Peng F."/>
        </authorList>
    </citation>
    <scope>NUCLEOTIDE SEQUENCE [LARGE SCALE GENOMIC DNA]</scope>
    <source>
        <strain evidence="3">R3-44</strain>
    </source>
</reference>
<evidence type="ECO:0000313" key="2">
    <source>
        <dbReference type="EMBL" id="QDQ28816.1"/>
    </source>
</evidence>
<evidence type="ECO:0000313" key="3">
    <source>
        <dbReference type="Proteomes" id="UP000317550"/>
    </source>
</evidence>
<organism evidence="2 3">
    <name type="scientific">Chitinimonas arctica</name>
    <dbReference type="NCBI Taxonomy" id="2594795"/>
    <lineage>
        <taxon>Bacteria</taxon>
        <taxon>Pseudomonadati</taxon>
        <taxon>Pseudomonadota</taxon>
        <taxon>Betaproteobacteria</taxon>
        <taxon>Neisseriales</taxon>
        <taxon>Chitinibacteraceae</taxon>
        <taxon>Chitinimonas</taxon>
    </lineage>
</organism>